<name>A0ABV9KGT7_9RHOB</name>
<dbReference type="PANTHER" id="PTHR42793">
    <property type="entry name" value="COA BINDING DOMAIN CONTAINING PROTEIN"/>
    <property type="match status" value="1"/>
</dbReference>
<dbReference type="Pfam" id="PF13607">
    <property type="entry name" value="Succ_CoA_lig"/>
    <property type="match status" value="1"/>
</dbReference>
<proteinExistence type="predicted"/>
<protein>
    <submittedName>
        <fullName evidence="3">Acetate--CoA ligase family protein</fullName>
    </submittedName>
</protein>
<evidence type="ECO:0000259" key="2">
    <source>
        <dbReference type="SMART" id="SM00881"/>
    </source>
</evidence>
<keyword evidence="4" id="KW-1185">Reference proteome</keyword>
<dbReference type="EMBL" id="JBHSGI010000009">
    <property type="protein sequence ID" value="MFC4669377.1"/>
    <property type="molecule type" value="Genomic_DNA"/>
</dbReference>
<dbReference type="Pfam" id="PF13549">
    <property type="entry name" value="ATP-grasp_5"/>
    <property type="match status" value="1"/>
</dbReference>
<dbReference type="SUPFAM" id="SSF52210">
    <property type="entry name" value="Succinyl-CoA synthetase domains"/>
    <property type="match status" value="2"/>
</dbReference>
<dbReference type="Gene3D" id="3.40.50.261">
    <property type="entry name" value="Succinyl-CoA synthetase domains"/>
    <property type="match status" value="2"/>
</dbReference>
<dbReference type="SUPFAM" id="SSF51735">
    <property type="entry name" value="NAD(P)-binding Rossmann-fold domains"/>
    <property type="match status" value="1"/>
</dbReference>
<dbReference type="Proteomes" id="UP001595973">
    <property type="component" value="Unassembled WGS sequence"/>
</dbReference>
<dbReference type="GO" id="GO:0016874">
    <property type="term" value="F:ligase activity"/>
    <property type="evidence" value="ECO:0007669"/>
    <property type="project" value="UniProtKB-KW"/>
</dbReference>
<dbReference type="InterPro" id="IPR016102">
    <property type="entry name" value="Succinyl-CoA_synth-like"/>
</dbReference>
<gene>
    <name evidence="3" type="ORF">ACFO5X_12500</name>
</gene>
<dbReference type="SUPFAM" id="SSF56059">
    <property type="entry name" value="Glutathione synthetase ATP-binding domain-like"/>
    <property type="match status" value="1"/>
</dbReference>
<feature type="domain" description="CoA-binding" evidence="2">
    <location>
        <begin position="8"/>
        <end position="99"/>
    </location>
</feature>
<dbReference type="InterPro" id="IPR003781">
    <property type="entry name" value="CoA-bd"/>
</dbReference>
<keyword evidence="3" id="KW-0436">Ligase</keyword>
<comment type="caution">
    <text evidence="3">The sequence shown here is derived from an EMBL/GenBank/DDBJ whole genome shotgun (WGS) entry which is preliminary data.</text>
</comment>
<dbReference type="InterPro" id="IPR032875">
    <property type="entry name" value="Succ_CoA_lig_flav_dom"/>
</dbReference>
<dbReference type="SMART" id="SM00881">
    <property type="entry name" value="CoA_binding"/>
    <property type="match status" value="1"/>
</dbReference>
<dbReference type="Pfam" id="PF13380">
    <property type="entry name" value="CoA_binding_2"/>
    <property type="match status" value="1"/>
</dbReference>
<dbReference type="Gene3D" id="3.30.470.20">
    <property type="entry name" value="ATP-grasp fold, B domain"/>
    <property type="match status" value="1"/>
</dbReference>
<organism evidence="3 4">
    <name type="scientific">Seohaeicola nanhaiensis</name>
    <dbReference type="NCBI Taxonomy" id="1387282"/>
    <lineage>
        <taxon>Bacteria</taxon>
        <taxon>Pseudomonadati</taxon>
        <taxon>Pseudomonadota</taxon>
        <taxon>Alphaproteobacteria</taxon>
        <taxon>Rhodobacterales</taxon>
        <taxon>Roseobacteraceae</taxon>
        <taxon>Seohaeicola</taxon>
    </lineage>
</organism>
<dbReference type="PANTHER" id="PTHR42793:SF4">
    <property type="entry name" value="BLL6376 PROTEIN"/>
    <property type="match status" value="1"/>
</dbReference>
<dbReference type="RefSeq" id="WP_380717796.1">
    <property type="nucleotide sequence ID" value="NZ_JBHSGI010000009.1"/>
</dbReference>
<evidence type="ECO:0000313" key="4">
    <source>
        <dbReference type="Proteomes" id="UP001595973"/>
    </source>
</evidence>
<evidence type="ECO:0000256" key="1">
    <source>
        <dbReference type="ARBA" id="ARBA00022532"/>
    </source>
</evidence>
<sequence>MTRDLTSLFNPRSIAVIGGGAWCASILGAAERIGYAGEIFPVHPGGKVIAGRQALRSLAEYDGRIDAAFIGVNRRATIDTVAQLQALGAGGAVCFASGFTEATAEDAEGAALQTQLVSAAGDMPILGPNCYGFVNALDRAAIWPDQHGMKPVDRGVAILTQSSNIAINLTMQRRALPIGMMVTCGNMAQTSQAEIAAGLLDDPRITAIGLHVEGFGDLRGWEMLARKAQEKGVPLAALKVGASEQSQRAAVSHTASLAGSDAGAQALLDRLGIARLRSLPELLETLKLLHCVGRLPSRRIASISCSGGEASLIADMAQGKLAFPPLSPAQQQTLRGALGPMVALANPLDYHTYIWRDTAAMTRAWSAMTGEDIALTLSIVDYPHTDATDWDCATQAALNVRAQTGAPFSVVATLPELMPQAVAERLMAGGVVPLQGLAEALAAAGAAASEAPATVPPLLLPGPEREARTLGEAEAKTALASHGLPVPERRMVAQASQLAGVDLTGPLVLKGTGLAHKSEHGAVRLGLAVSELKEAAARIPGPWLVEEMVAGGVAELLVGVLRDPAHGFVLTLGAGGVLTELHRDTVSLLVPAPRASVEAALNRLRCAPLLRGYRGKPAAHWAAILDAIDSVQAYVTANADTLAEIEINPLICTPTRAVAVDALIRKTMT</sequence>
<accession>A0ABV9KGT7</accession>
<dbReference type="Gene3D" id="3.30.1490.20">
    <property type="entry name" value="ATP-grasp fold, A domain"/>
    <property type="match status" value="1"/>
</dbReference>
<keyword evidence="1" id="KW-0816">Tricarboxylic acid cycle</keyword>
<dbReference type="InterPro" id="IPR013815">
    <property type="entry name" value="ATP_grasp_subdomain_1"/>
</dbReference>
<evidence type="ECO:0000313" key="3">
    <source>
        <dbReference type="EMBL" id="MFC4669377.1"/>
    </source>
</evidence>
<dbReference type="InterPro" id="IPR036291">
    <property type="entry name" value="NAD(P)-bd_dom_sf"/>
</dbReference>
<dbReference type="Gene3D" id="3.40.50.720">
    <property type="entry name" value="NAD(P)-binding Rossmann-like Domain"/>
    <property type="match status" value="1"/>
</dbReference>
<reference evidence="4" key="1">
    <citation type="journal article" date="2019" name="Int. J. Syst. Evol. Microbiol.">
        <title>The Global Catalogue of Microorganisms (GCM) 10K type strain sequencing project: providing services to taxonomists for standard genome sequencing and annotation.</title>
        <authorList>
            <consortium name="The Broad Institute Genomics Platform"/>
            <consortium name="The Broad Institute Genome Sequencing Center for Infectious Disease"/>
            <person name="Wu L."/>
            <person name="Ma J."/>
        </authorList>
    </citation>
    <scope>NUCLEOTIDE SEQUENCE [LARGE SCALE GENOMIC DNA]</scope>
    <source>
        <strain evidence="4">CGMCC 4.7283</strain>
    </source>
</reference>